<protein>
    <submittedName>
        <fullName evidence="2">Uncharacterized protein</fullName>
    </submittedName>
</protein>
<dbReference type="AlphaFoldDB" id="A0A3L7DV82"/>
<evidence type="ECO:0000256" key="1">
    <source>
        <dbReference type="SAM" id="SignalP"/>
    </source>
</evidence>
<keyword evidence="3" id="KW-1185">Reference proteome</keyword>
<feature type="chain" id="PRO_5018132297" evidence="1">
    <location>
        <begin position="16"/>
        <end position="382"/>
    </location>
</feature>
<dbReference type="Proteomes" id="UP000265509">
    <property type="component" value="Unassembled WGS sequence"/>
</dbReference>
<keyword evidence="1" id="KW-0732">Signal</keyword>
<dbReference type="EMBL" id="QRAN01000025">
    <property type="protein sequence ID" value="RLQ20510.1"/>
    <property type="molecule type" value="Genomic_DNA"/>
</dbReference>
<name>A0A3L7DV82_9GAMM</name>
<accession>A0A3L7DV82</accession>
<feature type="signal peptide" evidence="1">
    <location>
        <begin position="1"/>
        <end position="15"/>
    </location>
</feature>
<organism evidence="2 3">
    <name type="scientific">Seongchinamella sediminis</name>
    <dbReference type="NCBI Taxonomy" id="2283635"/>
    <lineage>
        <taxon>Bacteria</taxon>
        <taxon>Pseudomonadati</taxon>
        <taxon>Pseudomonadota</taxon>
        <taxon>Gammaproteobacteria</taxon>
        <taxon>Cellvibrionales</taxon>
        <taxon>Halieaceae</taxon>
        <taxon>Seongchinamella</taxon>
    </lineage>
</organism>
<gene>
    <name evidence="2" type="ORF">DWB85_17320</name>
</gene>
<sequence length="382" mass="40185">MIVFLMAGLSSLASAQWAASPGDTVRNAFGPQKNASAPMCRGACGMDCPSSCEQDVNFECAGNGKMRRVLSLSCGTHKACREHDDCLDRCSQEQGAGYDCQAYCHTDVMGQYPPEQAVSWAAGGGPYDGEPIQFEYTRQRPDDPEAIYRCPDGAEQTCIAGLALCQAKGRSVDPVFVAYEGGAGGTMRVANFRSGGVCLEGAEPSSVCRAGVAIPVKGEAQCRQAGGSSRCSWYGFEFDYSNAIPGEPLYCSSSGAEGDFLGGVVTKVIESVNADSAANSEFGELLSGLQQELGKGKSLDQVFSGITITTADGQTLGGEQAKPEFAAPGVPQEVALAGSSGHVLVPIFELQGAQPRGTRAEHYIRCLQQGRPVVETTFVLQY</sequence>
<evidence type="ECO:0000313" key="2">
    <source>
        <dbReference type="EMBL" id="RLQ20510.1"/>
    </source>
</evidence>
<proteinExistence type="predicted"/>
<evidence type="ECO:0000313" key="3">
    <source>
        <dbReference type="Proteomes" id="UP000265509"/>
    </source>
</evidence>
<reference evidence="2 3" key="1">
    <citation type="submission" date="2018-07" db="EMBL/GenBank/DDBJ databases">
        <title>Halioglobus sp. genome submission.</title>
        <authorList>
            <person name="Ye M.-Q."/>
            <person name="Du Z.-J."/>
        </authorList>
    </citation>
    <scope>NUCLEOTIDE SEQUENCE [LARGE SCALE GENOMIC DNA]</scope>
    <source>
        <strain evidence="2 3">U0301</strain>
    </source>
</reference>
<comment type="caution">
    <text evidence="2">The sequence shown here is derived from an EMBL/GenBank/DDBJ whole genome shotgun (WGS) entry which is preliminary data.</text>
</comment>